<dbReference type="AlphaFoldDB" id="A0A317E9P0"/>
<name>A0A317E9P0_9PROT</name>
<gene>
    <name evidence="2" type="ORF">DKG75_03370</name>
</gene>
<evidence type="ECO:0000313" key="3">
    <source>
        <dbReference type="Proteomes" id="UP000246077"/>
    </source>
</evidence>
<feature type="transmembrane region" description="Helical" evidence="1">
    <location>
        <begin position="12"/>
        <end position="32"/>
    </location>
</feature>
<feature type="transmembrane region" description="Helical" evidence="1">
    <location>
        <begin position="44"/>
        <end position="61"/>
    </location>
</feature>
<evidence type="ECO:0000256" key="1">
    <source>
        <dbReference type="SAM" id="Phobius"/>
    </source>
</evidence>
<dbReference type="Proteomes" id="UP000246077">
    <property type="component" value="Unassembled WGS sequence"/>
</dbReference>
<proteinExistence type="predicted"/>
<protein>
    <recommendedName>
        <fullName evidence="4">DUF2306 domain-containing protein</fullName>
    </recommendedName>
</protein>
<evidence type="ECO:0008006" key="4">
    <source>
        <dbReference type="Google" id="ProtNLM"/>
    </source>
</evidence>
<keyword evidence="1" id="KW-1133">Transmembrane helix</keyword>
<keyword evidence="1" id="KW-0812">Transmembrane</keyword>
<dbReference type="EMBL" id="QGLF01000001">
    <property type="protein sequence ID" value="PWR23619.1"/>
    <property type="molecule type" value="Genomic_DNA"/>
</dbReference>
<dbReference type="InterPro" id="IPR018750">
    <property type="entry name" value="DUF2306_membrane"/>
</dbReference>
<dbReference type="RefSeq" id="WP_109919651.1">
    <property type="nucleotide sequence ID" value="NZ_QGLF01000001.1"/>
</dbReference>
<reference evidence="3" key="1">
    <citation type="submission" date="2018-05" db="EMBL/GenBank/DDBJ databases">
        <title>Zavarzinia sp. HR-AS.</title>
        <authorList>
            <person name="Lee Y."/>
            <person name="Jeon C.O."/>
        </authorList>
    </citation>
    <scope>NUCLEOTIDE SEQUENCE [LARGE SCALE GENOMIC DNA]</scope>
    <source>
        <strain evidence="3">DSM 1231</strain>
    </source>
</reference>
<sequence>MSLEPLLNASPAIQIHAFGALLAFGIGIGILFGPKGTVPHRFMGWLWVLIMTAVAISAFWVQELRIIGPFSPIHLLSILTLAGLPKLVLAARRHDVRAHRRMVYILFFGALVVAGAFTFLPGRIMSAVVTGG</sequence>
<comment type="caution">
    <text evidence="2">The sequence shown here is derived from an EMBL/GenBank/DDBJ whole genome shotgun (WGS) entry which is preliminary data.</text>
</comment>
<feature type="transmembrane region" description="Helical" evidence="1">
    <location>
        <begin position="103"/>
        <end position="124"/>
    </location>
</feature>
<dbReference type="OrthoDB" id="9815686at2"/>
<keyword evidence="1" id="KW-0472">Membrane</keyword>
<evidence type="ECO:0000313" key="2">
    <source>
        <dbReference type="EMBL" id="PWR23619.1"/>
    </source>
</evidence>
<accession>A0A317E9P0</accession>
<dbReference type="Pfam" id="PF10067">
    <property type="entry name" value="DUF2306"/>
    <property type="match status" value="1"/>
</dbReference>
<organism evidence="2 3">
    <name type="scientific">Zavarzinia compransoris</name>
    <dbReference type="NCBI Taxonomy" id="1264899"/>
    <lineage>
        <taxon>Bacteria</taxon>
        <taxon>Pseudomonadati</taxon>
        <taxon>Pseudomonadota</taxon>
        <taxon>Alphaproteobacteria</taxon>
        <taxon>Rhodospirillales</taxon>
        <taxon>Zavarziniaceae</taxon>
        <taxon>Zavarzinia</taxon>
    </lineage>
</organism>
<feature type="transmembrane region" description="Helical" evidence="1">
    <location>
        <begin position="73"/>
        <end position="91"/>
    </location>
</feature>
<keyword evidence="3" id="KW-1185">Reference proteome</keyword>